<reference evidence="1 2" key="1">
    <citation type="submission" date="2020-04" db="EMBL/GenBank/DDBJ databases">
        <title>Novosphingobium sp. TW-4 isolated from soil.</title>
        <authorList>
            <person name="Dahal R.H."/>
            <person name="Chaudhary D.K."/>
        </authorList>
    </citation>
    <scope>NUCLEOTIDE SEQUENCE [LARGE SCALE GENOMIC DNA]</scope>
    <source>
        <strain evidence="1 2">TW-4</strain>
    </source>
</reference>
<sequence length="126" mass="13624">MMILLATLMLGAEVPDAAPALTAVKTCNRAEIKTLISDEPHRRTEFAAAAYAEQRAIAQERATLLSTTPSGASGQATTTTALAQLDARQKLLDDARATEKSWRDLFDEVRADYLANCTTGKRNAEN</sequence>
<dbReference type="Proteomes" id="UP000583556">
    <property type="component" value="Unassembled WGS sequence"/>
</dbReference>
<proteinExistence type="predicted"/>
<organism evidence="1 2">
    <name type="scientific">Novosphingobium olei</name>
    <dbReference type="NCBI Taxonomy" id="2728851"/>
    <lineage>
        <taxon>Bacteria</taxon>
        <taxon>Pseudomonadati</taxon>
        <taxon>Pseudomonadota</taxon>
        <taxon>Alphaproteobacteria</taxon>
        <taxon>Sphingomonadales</taxon>
        <taxon>Sphingomonadaceae</taxon>
        <taxon>Novosphingobium</taxon>
    </lineage>
</organism>
<evidence type="ECO:0000313" key="1">
    <source>
        <dbReference type="EMBL" id="NML95783.1"/>
    </source>
</evidence>
<protein>
    <submittedName>
        <fullName evidence="1">Uncharacterized protein</fullName>
    </submittedName>
</protein>
<dbReference type="EMBL" id="JABBGM010000013">
    <property type="protein sequence ID" value="NML95783.1"/>
    <property type="molecule type" value="Genomic_DNA"/>
</dbReference>
<name>A0A7Y0GC47_9SPHN</name>
<evidence type="ECO:0000313" key="2">
    <source>
        <dbReference type="Proteomes" id="UP000583556"/>
    </source>
</evidence>
<dbReference type="AlphaFoldDB" id="A0A7Y0GC47"/>
<accession>A0A7Y0GC47</accession>
<comment type="caution">
    <text evidence="1">The sequence shown here is derived from an EMBL/GenBank/DDBJ whole genome shotgun (WGS) entry which is preliminary data.</text>
</comment>
<keyword evidence="2" id="KW-1185">Reference proteome</keyword>
<gene>
    <name evidence="1" type="ORF">HHL27_19090</name>
</gene>